<sequence length="367" mass="41231">MKKTILVKIPKPCHEDWKKMTLTEKGRHCASCEKEVTDFTQKSDEQIFKILKENPNSCGRFKKTQLNREIILQRKSTTSLAPYAASLLLPLTLLGSLNSKASSKENKTESVYKSIGIGKFSDTTIPSKAVNLTIGVVTDGFGNAIKNVKITSIETGVVSYTNYKGEYKITCNHGETLLFEAANFDPSKIIIKNQNKIKNVSLNKNQALIKISGTVTDSSGLPLPGVNIIVKGTTSGTQSDFDGLYNINAEEGQSLVFSYVGFDNVEKVISEHSKTINLMMEENITGGFYTVGLIISEPSGPSIMPFGNISFAYDYERDAIKKKQRDAYENGLKFKRRKWREKREARKLKRKQRKEKRFEKLKNKSRN</sequence>
<feature type="region of interest" description="Disordered" evidence="1">
    <location>
        <begin position="343"/>
        <end position="367"/>
    </location>
</feature>
<organism evidence="2 3">
    <name type="scientific">Patiriisocius marinistellae</name>
    <dbReference type="NCBI Taxonomy" id="2494560"/>
    <lineage>
        <taxon>Bacteria</taxon>
        <taxon>Pseudomonadati</taxon>
        <taxon>Bacteroidota</taxon>
        <taxon>Flavobacteriia</taxon>
        <taxon>Flavobacteriales</taxon>
        <taxon>Flavobacteriaceae</taxon>
        <taxon>Patiriisocius</taxon>
    </lineage>
</organism>
<gene>
    <name evidence="2" type="ORF">ULMS_21290</name>
</gene>
<comment type="caution">
    <text evidence="2">The sequence shown here is derived from an EMBL/GenBank/DDBJ whole genome shotgun (WGS) entry which is preliminary data.</text>
</comment>
<evidence type="ECO:0000313" key="3">
    <source>
        <dbReference type="Proteomes" id="UP000326994"/>
    </source>
</evidence>
<accession>A0A5J4G2Y9</accession>
<proteinExistence type="predicted"/>
<evidence type="ECO:0000313" key="2">
    <source>
        <dbReference type="EMBL" id="GEQ86621.1"/>
    </source>
</evidence>
<dbReference type="InterPro" id="IPR008969">
    <property type="entry name" value="CarboxyPept-like_regulatory"/>
</dbReference>
<feature type="compositionally biased region" description="Basic and acidic residues" evidence="1">
    <location>
        <begin position="356"/>
        <end position="367"/>
    </location>
</feature>
<feature type="compositionally biased region" description="Basic residues" evidence="1">
    <location>
        <begin position="343"/>
        <end position="355"/>
    </location>
</feature>
<keyword evidence="3" id="KW-1185">Reference proteome</keyword>
<evidence type="ECO:0000256" key="1">
    <source>
        <dbReference type="SAM" id="MobiDB-lite"/>
    </source>
</evidence>
<dbReference type="EMBL" id="BKCF01000004">
    <property type="protein sequence ID" value="GEQ86621.1"/>
    <property type="molecule type" value="Genomic_DNA"/>
</dbReference>
<dbReference type="Proteomes" id="UP000326994">
    <property type="component" value="Unassembled WGS sequence"/>
</dbReference>
<dbReference type="Pfam" id="PF13715">
    <property type="entry name" value="CarbopepD_reg_2"/>
    <property type="match status" value="1"/>
</dbReference>
<dbReference type="Gene3D" id="2.60.40.1120">
    <property type="entry name" value="Carboxypeptidase-like, regulatory domain"/>
    <property type="match status" value="1"/>
</dbReference>
<dbReference type="SUPFAM" id="SSF49464">
    <property type="entry name" value="Carboxypeptidase regulatory domain-like"/>
    <property type="match status" value="2"/>
</dbReference>
<dbReference type="RefSeq" id="WP_235906115.1">
    <property type="nucleotide sequence ID" value="NZ_BKCF01000004.1"/>
</dbReference>
<reference evidence="2 3" key="1">
    <citation type="submission" date="2019-08" db="EMBL/GenBank/DDBJ databases">
        <title>Ulvibacter marinistellae sp. nov., isolated from a starfish, Patiria pectinifera.</title>
        <authorList>
            <person name="Kawano K."/>
            <person name="Ushijima N."/>
            <person name="Kihara M."/>
            <person name="Itoh H."/>
        </authorList>
    </citation>
    <scope>NUCLEOTIDE SEQUENCE [LARGE SCALE GENOMIC DNA]</scope>
    <source>
        <strain evidence="2 3">KK4</strain>
    </source>
</reference>
<dbReference type="AlphaFoldDB" id="A0A5J4G2Y9"/>
<name>A0A5J4G2Y9_9FLAO</name>
<protein>
    <submittedName>
        <fullName evidence="2">Uncharacterized protein</fullName>
    </submittedName>
</protein>